<protein>
    <submittedName>
        <fullName evidence="1">Uncharacterized protein</fullName>
    </submittedName>
</protein>
<sequence>MMAEQRIKEFQEGLRHETLLQYTILSNTEIKPDWNEVWVEIELDDGRKGKYPYIVKREMGGWRLQFERFSMDRNGNITGKAGCVMGEPSFADKLVRKVRSLIP</sequence>
<dbReference type="Proteomes" id="UP000639396">
    <property type="component" value="Unassembled WGS sequence"/>
</dbReference>
<accession>A0A927H1X5</accession>
<keyword evidence="2" id="KW-1185">Reference proteome</keyword>
<organism evidence="1 2">
    <name type="scientific">Paenibacillus oceani</name>
    <dbReference type="NCBI Taxonomy" id="2772510"/>
    <lineage>
        <taxon>Bacteria</taxon>
        <taxon>Bacillati</taxon>
        <taxon>Bacillota</taxon>
        <taxon>Bacilli</taxon>
        <taxon>Bacillales</taxon>
        <taxon>Paenibacillaceae</taxon>
        <taxon>Paenibacillus</taxon>
    </lineage>
</organism>
<reference evidence="1" key="1">
    <citation type="submission" date="2020-09" db="EMBL/GenBank/DDBJ databases">
        <title>A novel bacterium of genus Paenibacillus, isolated from South China Sea.</title>
        <authorList>
            <person name="Huang H."/>
            <person name="Mo K."/>
            <person name="Hu Y."/>
        </authorList>
    </citation>
    <scope>NUCLEOTIDE SEQUENCE</scope>
    <source>
        <strain evidence="1">IB182363</strain>
    </source>
</reference>
<evidence type="ECO:0000313" key="2">
    <source>
        <dbReference type="Proteomes" id="UP000639396"/>
    </source>
</evidence>
<dbReference type="AlphaFoldDB" id="A0A927H1X5"/>
<proteinExistence type="predicted"/>
<evidence type="ECO:0000313" key="1">
    <source>
        <dbReference type="EMBL" id="MBD2863899.1"/>
    </source>
</evidence>
<dbReference type="RefSeq" id="WP_190929529.1">
    <property type="nucleotide sequence ID" value="NZ_JACXJA010000024.1"/>
</dbReference>
<name>A0A927H1X5_9BACL</name>
<dbReference type="EMBL" id="JACXJA010000024">
    <property type="protein sequence ID" value="MBD2863899.1"/>
    <property type="molecule type" value="Genomic_DNA"/>
</dbReference>
<comment type="caution">
    <text evidence="1">The sequence shown here is derived from an EMBL/GenBank/DDBJ whole genome shotgun (WGS) entry which is preliminary data.</text>
</comment>
<gene>
    <name evidence="1" type="ORF">IDH45_18070</name>
</gene>